<evidence type="ECO:0000313" key="1">
    <source>
        <dbReference type="EMBL" id="KZM83380.1"/>
    </source>
</evidence>
<name>A0A175YJF1_DAUCS</name>
<gene>
    <name evidence="1" type="ORF">DCAR_030949</name>
</gene>
<dbReference type="Gramene" id="KZM83380">
    <property type="protein sequence ID" value="KZM83380"/>
    <property type="gene ID" value="DCAR_030949"/>
</dbReference>
<accession>A0A175YJF1</accession>
<proteinExistence type="predicted"/>
<comment type="caution">
    <text evidence="1">The sequence shown here is derived from an EMBL/GenBank/DDBJ whole genome shotgun (WGS) entry which is preliminary data.</text>
</comment>
<reference evidence="1" key="1">
    <citation type="journal article" date="2016" name="Nat. Genet.">
        <title>A high-quality carrot genome assembly provides new insights into carotenoid accumulation and asterid genome evolution.</title>
        <authorList>
            <person name="Iorizzo M."/>
            <person name="Ellison S."/>
            <person name="Senalik D."/>
            <person name="Zeng P."/>
            <person name="Satapoomin P."/>
            <person name="Huang J."/>
            <person name="Bowman M."/>
            <person name="Iovene M."/>
            <person name="Sanseverino W."/>
            <person name="Cavagnaro P."/>
            <person name="Yildiz M."/>
            <person name="Macko-Podgorni A."/>
            <person name="Moranska E."/>
            <person name="Grzebelus E."/>
            <person name="Grzebelus D."/>
            <person name="Ashrafi H."/>
            <person name="Zheng Z."/>
            <person name="Cheng S."/>
            <person name="Spooner D."/>
            <person name="Van Deynze A."/>
            <person name="Simon P."/>
        </authorList>
    </citation>
    <scope>NUCLEOTIDE SEQUENCE [LARGE SCALE GENOMIC DNA]</scope>
    <source>
        <tissue evidence="1">Leaf</tissue>
    </source>
</reference>
<organism evidence="1">
    <name type="scientific">Daucus carota subsp. sativus</name>
    <name type="common">Carrot</name>
    <dbReference type="NCBI Taxonomy" id="79200"/>
    <lineage>
        <taxon>Eukaryota</taxon>
        <taxon>Viridiplantae</taxon>
        <taxon>Streptophyta</taxon>
        <taxon>Embryophyta</taxon>
        <taxon>Tracheophyta</taxon>
        <taxon>Spermatophyta</taxon>
        <taxon>Magnoliopsida</taxon>
        <taxon>eudicotyledons</taxon>
        <taxon>Gunneridae</taxon>
        <taxon>Pentapetalae</taxon>
        <taxon>asterids</taxon>
        <taxon>campanulids</taxon>
        <taxon>Apiales</taxon>
        <taxon>Apiaceae</taxon>
        <taxon>Apioideae</taxon>
        <taxon>Scandiceae</taxon>
        <taxon>Daucinae</taxon>
        <taxon>Daucus</taxon>
        <taxon>Daucus sect. Daucus</taxon>
    </lineage>
</organism>
<dbReference type="EMBL" id="LNRQ01000009">
    <property type="protein sequence ID" value="KZM83380.1"/>
    <property type="molecule type" value="Genomic_DNA"/>
</dbReference>
<sequence length="91" mass="10532">MQGRNEKTLDEAIINDACARNVLEGYQTKGIEGIEILLDSYQKIQRKLVVRIIEEKYRAECKEPLQELAKKFKDLNNDYNKIVECVLDGSK</sequence>
<dbReference type="AlphaFoldDB" id="A0A175YJF1"/>
<protein>
    <submittedName>
        <fullName evidence="1">Uncharacterized protein</fullName>
    </submittedName>
</protein>